<evidence type="ECO:0000313" key="3">
    <source>
        <dbReference type="Proteomes" id="UP000231878"/>
    </source>
</evidence>
<comment type="caution">
    <text evidence="2">The sequence shown here is derived from an EMBL/GenBank/DDBJ whole genome shotgun (WGS) entry which is preliminary data.</text>
</comment>
<reference evidence="2 3" key="1">
    <citation type="submission" date="2017-11" db="EMBL/GenBank/DDBJ databases">
        <title>Molecular characterization of Burkholderia pseudomallei and closely related isolates from Vietnam.</title>
        <authorList>
            <person name="Ustinov D.V."/>
            <person name="Antonov A.S."/>
            <person name="Avdusheva E.F."/>
            <person name="Shpak I.M."/>
            <person name="Zakharova I.B."/>
            <person name="Thi L.A."/>
            <person name="Teteryatnikova N."/>
            <person name="Lopasteyskaya Y.A."/>
            <person name="Kuzyutina J.A."/>
            <person name="Ngo T.N."/>
            <person name="Victorov D.V."/>
        </authorList>
    </citation>
    <scope>NUCLEOTIDE SEQUENCE [LARGE SCALE GENOMIC DNA]</scope>
    <source>
        <strain evidence="2 3">V1512</strain>
    </source>
</reference>
<organism evidence="2 3">
    <name type="scientific">Burkholderia pseudomallei</name>
    <name type="common">Pseudomonas pseudomallei</name>
    <dbReference type="NCBI Taxonomy" id="28450"/>
    <lineage>
        <taxon>Bacteria</taxon>
        <taxon>Pseudomonadati</taxon>
        <taxon>Pseudomonadota</taxon>
        <taxon>Betaproteobacteria</taxon>
        <taxon>Burkholderiales</taxon>
        <taxon>Burkholderiaceae</taxon>
        <taxon>Burkholderia</taxon>
        <taxon>pseudomallei group</taxon>
    </lineage>
</organism>
<feature type="compositionally biased region" description="Basic and acidic residues" evidence="1">
    <location>
        <begin position="1"/>
        <end position="11"/>
    </location>
</feature>
<name>A0AAX0TZV9_BURPE</name>
<dbReference type="EMBL" id="PHRB01000073">
    <property type="protein sequence ID" value="PJO61592.1"/>
    <property type="molecule type" value="Genomic_DNA"/>
</dbReference>
<evidence type="ECO:0000256" key="1">
    <source>
        <dbReference type="SAM" id="MobiDB-lite"/>
    </source>
</evidence>
<evidence type="ECO:0000313" key="2">
    <source>
        <dbReference type="EMBL" id="PJO61592.1"/>
    </source>
</evidence>
<dbReference type="Proteomes" id="UP000231878">
    <property type="component" value="Unassembled WGS sequence"/>
</dbReference>
<feature type="region of interest" description="Disordered" evidence="1">
    <location>
        <begin position="1"/>
        <end position="71"/>
    </location>
</feature>
<feature type="compositionally biased region" description="Basic residues" evidence="1">
    <location>
        <begin position="61"/>
        <end position="71"/>
    </location>
</feature>
<accession>A0AAX0TZV9</accession>
<dbReference type="AlphaFoldDB" id="A0AAX0TZV9"/>
<proteinExistence type="predicted"/>
<protein>
    <submittedName>
        <fullName evidence="2">Uncharacterized protein</fullName>
    </submittedName>
</protein>
<gene>
    <name evidence="2" type="ORF">CWD88_35695</name>
</gene>
<sequence>MSERPRPADAKRRPRLEGAAGCARGRTSGRRAIRLRPNGSRLPARPNPERSGPTGEGARESRRRQQTWRQR</sequence>